<keyword evidence="1" id="KW-0812">Transmembrane</keyword>
<keyword evidence="1" id="KW-1133">Transmembrane helix</keyword>
<dbReference type="InterPro" id="IPR024163">
    <property type="entry name" value="Aerotolerance_reg_N"/>
</dbReference>
<dbReference type="Gene3D" id="3.40.50.880">
    <property type="match status" value="1"/>
</dbReference>
<dbReference type="PANTHER" id="PTHR37464:SF1">
    <property type="entry name" value="BLL2463 PROTEIN"/>
    <property type="match status" value="1"/>
</dbReference>
<evidence type="ECO:0008006" key="6">
    <source>
        <dbReference type="Google" id="ProtNLM"/>
    </source>
</evidence>
<feature type="domain" description="Aerotolerance regulator N-terminal" evidence="2">
    <location>
        <begin position="7"/>
        <end position="81"/>
    </location>
</feature>
<feature type="domain" description="DUF4159" evidence="3">
    <location>
        <begin position="687"/>
        <end position="905"/>
    </location>
</feature>
<keyword evidence="5" id="KW-1185">Reference proteome</keyword>
<reference evidence="4 5" key="1">
    <citation type="submission" date="2015-04" db="EMBL/GenBank/DDBJ databases">
        <authorList>
            <person name="Syromyatnikov M.Y."/>
            <person name="Popov V.N."/>
        </authorList>
    </citation>
    <scope>NUCLEOTIDE SEQUENCE [LARGE SCALE GENOMIC DNA]</scope>
    <source>
        <strain evidence="4 5">CECT 5292</strain>
    </source>
</reference>
<dbReference type="OrthoDB" id="9773014at2"/>
<sequence>MSAVFNIAFGAPWLLLGLLALPILWFLLRAVPPAPIKRRFPAVSLLLGLKDTEVEADKTPWWLMLLRMLAVAAVIIGFAGPVLNPSAETQNTKGPLVIVIDGTWASAQNWPAQLDRIDSALEAASRQGRRAAVVRLTDPVVGLEFAAADVWRSRLAGLAPQPWAATSGPDWVADVPEGAQVLWMSDGLAREERLPLLAALQTKSEVTTFEESAPIFGLTPAVLQDGVVIIEALRNRSGTAQEIIVNAVGRDPAGIERVLTQVPLSFAALDMSAQAEIVLPAELRNRVSRFEIEGIATAGAFTLSDDELRRREIALIDGRSAGEGAQLLSQLYYLERALRPTADLIQGALPDALLANPDVIVLADVANLTQAETQGLTDWVESGGLMLRFSGPRLAASDVARGAQDPLMPVRLRSGGRSVGGAMSWGEPKSLAPFAADTPFYGLDVPADVAINSQLVAEPDSNLAQRVLAELSDGTPLVTRKALGQGQVVLFHITANAEWSNLPLSGLFVQMLERLSISARGQGDAAGDLQGTTWQLTAELGANGRLEAVNTQAGLSGEQLELALTDGGVNDQVRPGIYTSDARSLALNVLGSGARLAAPDWPSSVVVEGLSLPAEQPLKGWLLSVALAFLSVDIIASLWLAGRLLGPSVAAIFLGAFLPNLSIDPAYAQGGQPNDIRAIEATAEVSLAHVLTGDARVDEMALAGLRGLSDVLFRRTSVEPTVPTSIDLGTDELAFFPFLYWPITANQPLPSADAYAKLNNYLRTGGMILFDTRDGSTTSFGANSPEGKRLQLIAAPLDIPALEPLPRGHVLTRSFYLLQDFPGRHTSRDVWVEVSRSDVGDGTDLLAQNRNDGVSPVVIGGNDWAAAWAVSPSGGPMAPIGRGRAGERQREIAYRFGVNLIMYVLTGNYKADQVHVPALLERLGQ</sequence>
<dbReference type="CDD" id="cd03143">
    <property type="entry name" value="A4_beta-galactosidase_middle_domain"/>
    <property type="match status" value="1"/>
</dbReference>
<evidence type="ECO:0000259" key="2">
    <source>
        <dbReference type="Pfam" id="PF07584"/>
    </source>
</evidence>
<dbReference type="InterPro" id="IPR011933">
    <property type="entry name" value="Double_TM_dom"/>
</dbReference>
<protein>
    <recommendedName>
        <fullName evidence="6">N-terminal double-transmembrane domain protein</fullName>
    </recommendedName>
</protein>
<dbReference type="PANTHER" id="PTHR37464">
    <property type="entry name" value="BLL2463 PROTEIN"/>
    <property type="match status" value="1"/>
</dbReference>
<feature type="transmembrane region" description="Helical" evidence="1">
    <location>
        <begin position="6"/>
        <end position="28"/>
    </location>
</feature>
<dbReference type="InterPro" id="IPR025297">
    <property type="entry name" value="DUF4159"/>
</dbReference>
<evidence type="ECO:0000313" key="5">
    <source>
        <dbReference type="Proteomes" id="UP000048949"/>
    </source>
</evidence>
<dbReference type="NCBIfam" id="TIGR02226">
    <property type="entry name" value="two_anch"/>
    <property type="match status" value="1"/>
</dbReference>
<evidence type="ECO:0000256" key="1">
    <source>
        <dbReference type="SAM" id="Phobius"/>
    </source>
</evidence>
<keyword evidence="1" id="KW-0472">Membrane</keyword>
<organism evidence="4 5">
    <name type="scientific">Nereida ignava</name>
    <dbReference type="NCBI Taxonomy" id="282199"/>
    <lineage>
        <taxon>Bacteria</taxon>
        <taxon>Pseudomonadati</taxon>
        <taxon>Pseudomonadota</taxon>
        <taxon>Alphaproteobacteria</taxon>
        <taxon>Rhodobacterales</taxon>
        <taxon>Roseobacteraceae</taxon>
        <taxon>Nereida</taxon>
    </lineage>
</organism>
<dbReference type="AlphaFoldDB" id="A0A0U1NMR3"/>
<name>A0A0U1NMR3_9RHOB</name>
<dbReference type="Gene3D" id="3.40.50.12140">
    <property type="entry name" value="Domain of unknown function DUF4159"/>
    <property type="match status" value="1"/>
</dbReference>
<dbReference type="STRING" id="282199.GCA_001049735_01832"/>
<feature type="transmembrane region" description="Helical" evidence="1">
    <location>
        <begin position="61"/>
        <end position="83"/>
    </location>
</feature>
<accession>A0A0U1NMR3</accession>
<evidence type="ECO:0000313" key="4">
    <source>
        <dbReference type="EMBL" id="CRK75779.1"/>
    </source>
</evidence>
<dbReference type="Pfam" id="PF13709">
    <property type="entry name" value="DUF4159"/>
    <property type="match status" value="1"/>
</dbReference>
<dbReference type="RefSeq" id="WP_048599200.1">
    <property type="nucleotide sequence ID" value="NZ_CVPC01000009.1"/>
</dbReference>
<gene>
    <name evidence="4" type="ORF">NIG5292_01833</name>
</gene>
<dbReference type="Proteomes" id="UP000048949">
    <property type="component" value="Unassembled WGS sequence"/>
</dbReference>
<dbReference type="Pfam" id="PF07584">
    <property type="entry name" value="BatA"/>
    <property type="match status" value="1"/>
</dbReference>
<dbReference type="SUPFAM" id="SSF52317">
    <property type="entry name" value="Class I glutamine amidotransferase-like"/>
    <property type="match status" value="1"/>
</dbReference>
<proteinExistence type="predicted"/>
<dbReference type="InterPro" id="IPR029062">
    <property type="entry name" value="Class_I_gatase-like"/>
</dbReference>
<evidence type="ECO:0000259" key="3">
    <source>
        <dbReference type="Pfam" id="PF13709"/>
    </source>
</evidence>
<dbReference type="EMBL" id="CVQV01000009">
    <property type="protein sequence ID" value="CRK75779.1"/>
    <property type="molecule type" value="Genomic_DNA"/>
</dbReference>